<dbReference type="OrthoDB" id="3145928at2759"/>
<dbReference type="Proteomes" id="UP001147747">
    <property type="component" value="Unassembled WGS sequence"/>
</dbReference>
<evidence type="ECO:0000256" key="3">
    <source>
        <dbReference type="ARBA" id="ARBA00023015"/>
    </source>
</evidence>
<keyword evidence="3" id="KW-0805">Transcription regulation</keyword>
<proteinExistence type="predicted"/>
<name>A0A9X0B919_9EURO</name>
<dbReference type="PROSITE" id="PS00463">
    <property type="entry name" value="ZN2_CY6_FUNGAL_1"/>
    <property type="match status" value="1"/>
</dbReference>
<dbReference type="CDD" id="cd00067">
    <property type="entry name" value="GAL4"/>
    <property type="match status" value="1"/>
</dbReference>
<evidence type="ECO:0000256" key="1">
    <source>
        <dbReference type="ARBA" id="ARBA00022723"/>
    </source>
</evidence>
<reference evidence="9" key="2">
    <citation type="journal article" date="2023" name="IMA Fungus">
        <title>Comparative genomic study of the Penicillium genus elucidates a diverse pangenome and 15 lateral gene transfer events.</title>
        <authorList>
            <person name="Petersen C."/>
            <person name="Sorensen T."/>
            <person name="Nielsen M.R."/>
            <person name="Sondergaard T.E."/>
            <person name="Sorensen J.L."/>
            <person name="Fitzpatrick D.A."/>
            <person name="Frisvad J.C."/>
            <person name="Nielsen K.L."/>
        </authorList>
    </citation>
    <scope>NUCLEOTIDE SEQUENCE</scope>
    <source>
        <strain evidence="9">IBT 29677</strain>
    </source>
</reference>
<dbReference type="GO" id="GO:0008270">
    <property type="term" value="F:zinc ion binding"/>
    <property type="evidence" value="ECO:0007669"/>
    <property type="project" value="InterPro"/>
</dbReference>
<dbReference type="InterPro" id="IPR036864">
    <property type="entry name" value="Zn2-C6_fun-type_DNA-bd_sf"/>
</dbReference>
<feature type="region of interest" description="Disordered" evidence="7">
    <location>
        <begin position="470"/>
        <end position="492"/>
    </location>
</feature>
<keyword evidence="4" id="KW-0238">DNA-binding</keyword>
<dbReference type="InterPro" id="IPR001138">
    <property type="entry name" value="Zn2Cys6_DnaBD"/>
</dbReference>
<dbReference type="AlphaFoldDB" id="A0A9X0B919"/>
<dbReference type="Pfam" id="PF00172">
    <property type="entry name" value="Zn_clus"/>
    <property type="match status" value="1"/>
</dbReference>
<evidence type="ECO:0000256" key="4">
    <source>
        <dbReference type="ARBA" id="ARBA00023125"/>
    </source>
</evidence>
<accession>A0A9X0B919</accession>
<protein>
    <submittedName>
        <fullName evidence="9">C6 zinc finger domain protein</fullName>
    </submittedName>
</protein>
<dbReference type="SUPFAM" id="SSF57701">
    <property type="entry name" value="Zn2/Cys6 DNA-binding domain"/>
    <property type="match status" value="1"/>
</dbReference>
<feature type="domain" description="Zn(2)-C6 fungal-type" evidence="8">
    <location>
        <begin position="22"/>
        <end position="52"/>
    </location>
</feature>
<evidence type="ECO:0000313" key="9">
    <source>
        <dbReference type="EMBL" id="KAJ5392675.1"/>
    </source>
</evidence>
<evidence type="ECO:0000256" key="5">
    <source>
        <dbReference type="ARBA" id="ARBA00023163"/>
    </source>
</evidence>
<dbReference type="SMART" id="SM00066">
    <property type="entry name" value="GAL4"/>
    <property type="match status" value="1"/>
</dbReference>
<dbReference type="GO" id="GO:0000981">
    <property type="term" value="F:DNA-binding transcription factor activity, RNA polymerase II-specific"/>
    <property type="evidence" value="ECO:0007669"/>
    <property type="project" value="InterPro"/>
</dbReference>
<evidence type="ECO:0000313" key="10">
    <source>
        <dbReference type="Proteomes" id="UP001147747"/>
    </source>
</evidence>
<dbReference type="PANTHER" id="PTHR36206:SF14">
    <property type="entry name" value="ZN(2)-C6 FUNGAL-TYPE DOMAIN-CONTAINING PROTEIN-RELATED"/>
    <property type="match status" value="1"/>
</dbReference>
<dbReference type="InterPro" id="IPR052360">
    <property type="entry name" value="Transcr_Regulatory_Proteins"/>
</dbReference>
<keyword evidence="1" id="KW-0479">Metal-binding</keyword>
<keyword evidence="5" id="KW-0804">Transcription</keyword>
<evidence type="ECO:0000256" key="6">
    <source>
        <dbReference type="ARBA" id="ARBA00023242"/>
    </source>
</evidence>
<dbReference type="GO" id="GO:0003677">
    <property type="term" value="F:DNA binding"/>
    <property type="evidence" value="ECO:0007669"/>
    <property type="project" value="UniProtKB-KW"/>
</dbReference>
<comment type="caution">
    <text evidence="9">The sequence shown here is derived from an EMBL/GenBank/DDBJ whole genome shotgun (WGS) entry which is preliminary data.</text>
</comment>
<reference evidence="9" key="1">
    <citation type="submission" date="2022-12" db="EMBL/GenBank/DDBJ databases">
        <authorList>
            <person name="Petersen C."/>
        </authorList>
    </citation>
    <scope>NUCLEOTIDE SEQUENCE</scope>
    <source>
        <strain evidence="9">IBT 29677</strain>
    </source>
</reference>
<keyword evidence="2" id="KW-0862">Zinc</keyword>
<sequence length="594" mass="66387">MPICPSALLKGSSTEYLKSRQGCKTCKIRKVKCGEEKPYCTRCTSTGRKCEYEGTISMVDNPFSLSQNIVWRERRSFAYYIQQTAPSVGGGLDVTFWSTIIPQLCRNEPAMWDAIITIGALFESPEPCPDRISIRRGNSRTFNQDHRDALFWYSRSVSAIRQQIERGRLDMLVGLISCLLFICIESIQGGVEEASQLYGQGVHLILAFRAQIAAKIVPSANASLLEDVIVPIFLRLGSIAVPLSALQVGSLLGEIKHTLAPEFNSLKSARDGIVLIAAEIHGFEGECIEYLREPDTSDKLLTLTRQQSTLSARLKTWHSAFVNLVDSLRRRRDLSPQQIGIGALLFASHEALLIILRICLSSTETDADAYIPNFQNIVEQSEIALDATARPDGTQPPYTVELSVGFPLWFTCLRCREPRIRRTALALLRRAPRVLGFYKTRSVFTFGEQVMALEERYGMAMNSIQARASSAVLKSPHPPSRYQQGSQGTGSEVSKFDLSTLVTAPDDANIASIYSMPAGFENSISTSMLIPEEARIGPIKIFRPKDGLPQGTTEKDIAKWKPSHDQLFLRLTWNERDLFTDTWRRVHKYIPTTL</sequence>
<evidence type="ECO:0000259" key="8">
    <source>
        <dbReference type="PROSITE" id="PS50048"/>
    </source>
</evidence>
<dbReference type="Gene3D" id="4.10.240.10">
    <property type="entry name" value="Zn(2)-C6 fungal-type DNA-binding domain"/>
    <property type="match status" value="1"/>
</dbReference>
<gene>
    <name evidence="9" type="ORF">N7509_008165</name>
</gene>
<dbReference type="GeneID" id="81371782"/>
<keyword evidence="6" id="KW-0539">Nucleus</keyword>
<organism evidence="9 10">
    <name type="scientific">Penicillium cosmopolitanum</name>
    <dbReference type="NCBI Taxonomy" id="1131564"/>
    <lineage>
        <taxon>Eukaryota</taxon>
        <taxon>Fungi</taxon>
        <taxon>Dikarya</taxon>
        <taxon>Ascomycota</taxon>
        <taxon>Pezizomycotina</taxon>
        <taxon>Eurotiomycetes</taxon>
        <taxon>Eurotiomycetidae</taxon>
        <taxon>Eurotiales</taxon>
        <taxon>Aspergillaceae</taxon>
        <taxon>Penicillium</taxon>
    </lineage>
</organism>
<dbReference type="PANTHER" id="PTHR36206">
    <property type="entry name" value="ASPERCRYPTIN BIOSYNTHESIS CLUSTER-SPECIFIC TRANSCRIPTION REGULATOR ATNN-RELATED"/>
    <property type="match status" value="1"/>
</dbReference>
<feature type="compositionally biased region" description="Polar residues" evidence="7">
    <location>
        <begin position="481"/>
        <end position="492"/>
    </location>
</feature>
<dbReference type="PROSITE" id="PS50048">
    <property type="entry name" value="ZN2_CY6_FUNGAL_2"/>
    <property type="match status" value="1"/>
</dbReference>
<dbReference type="RefSeq" id="XP_056488353.1">
    <property type="nucleotide sequence ID" value="XM_056632802.1"/>
</dbReference>
<evidence type="ECO:0000256" key="2">
    <source>
        <dbReference type="ARBA" id="ARBA00022833"/>
    </source>
</evidence>
<dbReference type="EMBL" id="JAPZBU010000008">
    <property type="protein sequence ID" value="KAJ5392675.1"/>
    <property type="molecule type" value="Genomic_DNA"/>
</dbReference>
<keyword evidence="10" id="KW-1185">Reference proteome</keyword>
<evidence type="ECO:0000256" key="7">
    <source>
        <dbReference type="SAM" id="MobiDB-lite"/>
    </source>
</evidence>